<feature type="transmembrane region" description="Helical" evidence="1">
    <location>
        <begin position="12"/>
        <end position="30"/>
    </location>
</feature>
<evidence type="ECO:0000313" key="2">
    <source>
        <dbReference type="EMBL" id="MBX71741.1"/>
    </source>
</evidence>
<reference evidence="2" key="1">
    <citation type="submission" date="2018-02" db="EMBL/GenBank/DDBJ databases">
        <title>Rhizophora mucronata_Transcriptome.</title>
        <authorList>
            <person name="Meera S.P."/>
            <person name="Sreeshan A."/>
            <person name="Augustine A."/>
        </authorList>
    </citation>
    <scope>NUCLEOTIDE SEQUENCE</scope>
    <source>
        <tissue evidence="2">Leaf</tissue>
    </source>
</reference>
<evidence type="ECO:0000256" key="1">
    <source>
        <dbReference type="SAM" id="Phobius"/>
    </source>
</evidence>
<name>A0A2P2QXW6_RHIMU</name>
<dbReference type="AlphaFoldDB" id="A0A2P2QXW6"/>
<keyword evidence="1" id="KW-0812">Transmembrane</keyword>
<sequence length="36" mass="3904">MIISPIREGDSYKIKVATPLVALFLLIAIVKSQCDG</sequence>
<dbReference type="EMBL" id="GGEC01091257">
    <property type="protein sequence ID" value="MBX71741.1"/>
    <property type="molecule type" value="Transcribed_RNA"/>
</dbReference>
<keyword evidence="1" id="KW-0472">Membrane</keyword>
<keyword evidence="1" id="KW-1133">Transmembrane helix</keyword>
<accession>A0A2P2QXW6</accession>
<proteinExistence type="predicted"/>
<protein>
    <submittedName>
        <fullName evidence="2">Uncharacterized protein</fullName>
    </submittedName>
</protein>
<organism evidence="2">
    <name type="scientific">Rhizophora mucronata</name>
    <name type="common">Asiatic mangrove</name>
    <dbReference type="NCBI Taxonomy" id="61149"/>
    <lineage>
        <taxon>Eukaryota</taxon>
        <taxon>Viridiplantae</taxon>
        <taxon>Streptophyta</taxon>
        <taxon>Embryophyta</taxon>
        <taxon>Tracheophyta</taxon>
        <taxon>Spermatophyta</taxon>
        <taxon>Magnoliopsida</taxon>
        <taxon>eudicotyledons</taxon>
        <taxon>Gunneridae</taxon>
        <taxon>Pentapetalae</taxon>
        <taxon>rosids</taxon>
        <taxon>fabids</taxon>
        <taxon>Malpighiales</taxon>
        <taxon>Rhizophoraceae</taxon>
        <taxon>Rhizophora</taxon>
    </lineage>
</organism>